<keyword evidence="1" id="KW-0472">Membrane</keyword>
<reference evidence="2" key="1">
    <citation type="submission" date="2023-06" db="EMBL/GenBank/DDBJ databases">
        <authorList>
            <person name="Delattre M."/>
        </authorList>
    </citation>
    <scope>NUCLEOTIDE SEQUENCE</scope>
    <source>
        <strain evidence="2">AF72</strain>
    </source>
</reference>
<sequence length="130" mass="14684">MTDPMPVPGSERLSCNCHYPIGLVVFLVFTILSLICCILVCCIDITKCSFWKKHRDRPLLRRTSTFDPRFMDGQRIQKKFSVDPRLLASLDSQLSRQGSVAPILPAMTHSECNGNLYGMYFPNEALVTTV</sequence>
<gene>
    <name evidence="2" type="ORF">MSPICULIGERA_LOCUS20004</name>
</gene>
<evidence type="ECO:0000256" key="1">
    <source>
        <dbReference type="SAM" id="Phobius"/>
    </source>
</evidence>
<dbReference type="Proteomes" id="UP001177023">
    <property type="component" value="Unassembled WGS sequence"/>
</dbReference>
<dbReference type="AlphaFoldDB" id="A0AA36D6N4"/>
<evidence type="ECO:0000313" key="2">
    <source>
        <dbReference type="EMBL" id="CAJ0581850.1"/>
    </source>
</evidence>
<keyword evidence="1" id="KW-0812">Transmembrane</keyword>
<proteinExistence type="predicted"/>
<accession>A0AA36D6N4</accession>
<organism evidence="2 3">
    <name type="scientific">Mesorhabditis spiculigera</name>
    <dbReference type="NCBI Taxonomy" id="96644"/>
    <lineage>
        <taxon>Eukaryota</taxon>
        <taxon>Metazoa</taxon>
        <taxon>Ecdysozoa</taxon>
        <taxon>Nematoda</taxon>
        <taxon>Chromadorea</taxon>
        <taxon>Rhabditida</taxon>
        <taxon>Rhabditina</taxon>
        <taxon>Rhabditomorpha</taxon>
        <taxon>Rhabditoidea</taxon>
        <taxon>Rhabditidae</taxon>
        <taxon>Mesorhabditinae</taxon>
        <taxon>Mesorhabditis</taxon>
    </lineage>
</organism>
<protein>
    <submittedName>
        <fullName evidence="2">Uncharacterized protein</fullName>
    </submittedName>
</protein>
<comment type="caution">
    <text evidence="2">The sequence shown here is derived from an EMBL/GenBank/DDBJ whole genome shotgun (WGS) entry which is preliminary data.</text>
</comment>
<name>A0AA36D6N4_9BILA</name>
<feature type="non-terminal residue" evidence="2">
    <location>
        <position position="1"/>
    </location>
</feature>
<keyword evidence="1" id="KW-1133">Transmembrane helix</keyword>
<evidence type="ECO:0000313" key="3">
    <source>
        <dbReference type="Proteomes" id="UP001177023"/>
    </source>
</evidence>
<dbReference type="EMBL" id="CATQJA010002664">
    <property type="protein sequence ID" value="CAJ0581850.1"/>
    <property type="molecule type" value="Genomic_DNA"/>
</dbReference>
<keyword evidence="3" id="KW-1185">Reference proteome</keyword>
<feature type="transmembrane region" description="Helical" evidence="1">
    <location>
        <begin position="20"/>
        <end position="45"/>
    </location>
</feature>